<dbReference type="EnsemblPlants" id="Pp3c21_150V3.1">
    <property type="protein sequence ID" value="PAC:32914600.CDS.1"/>
    <property type="gene ID" value="Pp3c21_150"/>
</dbReference>
<dbReference type="EnsemblPlants" id="Pp3c21_150V3.2">
    <property type="protein sequence ID" value="PAC:32914601.CDS.1"/>
    <property type="gene ID" value="Pp3c21_150"/>
</dbReference>
<gene>
    <name evidence="1" type="ORF">PHYPA_025538</name>
</gene>
<dbReference type="Gramene" id="Pp3c21_150V3.1">
    <property type="protein sequence ID" value="PAC:32914600.CDS.1"/>
    <property type="gene ID" value="Pp3c21_150"/>
</dbReference>
<organism evidence="1">
    <name type="scientific">Physcomitrium patens</name>
    <name type="common">Spreading-leaved earth moss</name>
    <name type="synonym">Physcomitrella patens</name>
    <dbReference type="NCBI Taxonomy" id="3218"/>
    <lineage>
        <taxon>Eukaryota</taxon>
        <taxon>Viridiplantae</taxon>
        <taxon>Streptophyta</taxon>
        <taxon>Embryophyta</taxon>
        <taxon>Bryophyta</taxon>
        <taxon>Bryophytina</taxon>
        <taxon>Bryopsida</taxon>
        <taxon>Funariidae</taxon>
        <taxon>Funariales</taxon>
        <taxon>Funariaceae</taxon>
        <taxon>Physcomitrium</taxon>
    </lineage>
</organism>
<name>A0A2K1IQ67_PHYPA</name>
<dbReference type="AlphaFoldDB" id="A0A2K1IQ67"/>
<proteinExistence type="predicted"/>
<protein>
    <submittedName>
        <fullName evidence="1 2">Uncharacterized protein</fullName>
    </submittedName>
</protein>
<dbReference type="InParanoid" id="A0A2K1IQ67"/>
<evidence type="ECO:0000313" key="2">
    <source>
        <dbReference type="EnsemblPlants" id="PAC:32914600.CDS.1"/>
    </source>
</evidence>
<evidence type="ECO:0000313" key="3">
    <source>
        <dbReference type="Proteomes" id="UP000006727"/>
    </source>
</evidence>
<dbReference type="PaxDb" id="3218-PP1S286_60V6.1"/>
<dbReference type="Proteomes" id="UP000006727">
    <property type="component" value="Chromosome 21"/>
</dbReference>
<sequence>MVAPLAQNHEAVGGWSLIDGACEHLMRRFQQSGDYGLRGASTLVDSLWSAYDSVVVDGVAEIAV</sequence>
<keyword evidence="3" id="KW-1185">Reference proteome</keyword>
<dbReference type="Gramene" id="Pp3c21_150V3.2">
    <property type="protein sequence ID" value="PAC:32914601.CDS.1"/>
    <property type="gene ID" value="Pp3c21_150"/>
</dbReference>
<evidence type="ECO:0000313" key="1">
    <source>
        <dbReference type="EMBL" id="PNR31417.1"/>
    </source>
</evidence>
<accession>A0A2K1IQ67</accession>
<reference evidence="1 3" key="1">
    <citation type="journal article" date="2008" name="Science">
        <title>The Physcomitrella genome reveals evolutionary insights into the conquest of land by plants.</title>
        <authorList>
            <person name="Rensing S."/>
            <person name="Lang D."/>
            <person name="Zimmer A."/>
            <person name="Terry A."/>
            <person name="Salamov A."/>
            <person name="Shapiro H."/>
            <person name="Nishiyama T."/>
            <person name="Perroud P.-F."/>
            <person name="Lindquist E."/>
            <person name="Kamisugi Y."/>
            <person name="Tanahashi T."/>
            <person name="Sakakibara K."/>
            <person name="Fujita T."/>
            <person name="Oishi K."/>
            <person name="Shin-I T."/>
            <person name="Kuroki Y."/>
            <person name="Toyoda A."/>
            <person name="Suzuki Y."/>
            <person name="Hashimoto A."/>
            <person name="Yamaguchi K."/>
            <person name="Sugano A."/>
            <person name="Kohara Y."/>
            <person name="Fujiyama A."/>
            <person name="Anterola A."/>
            <person name="Aoki S."/>
            <person name="Ashton N."/>
            <person name="Barbazuk W.B."/>
            <person name="Barker E."/>
            <person name="Bennetzen J."/>
            <person name="Bezanilla M."/>
            <person name="Blankenship R."/>
            <person name="Cho S.H."/>
            <person name="Dutcher S."/>
            <person name="Estelle M."/>
            <person name="Fawcett J.A."/>
            <person name="Gundlach H."/>
            <person name="Hanada K."/>
            <person name="Heyl A."/>
            <person name="Hicks K.A."/>
            <person name="Hugh J."/>
            <person name="Lohr M."/>
            <person name="Mayer K."/>
            <person name="Melkozernov A."/>
            <person name="Murata T."/>
            <person name="Nelson D."/>
            <person name="Pils B."/>
            <person name="Prigge M."/>
            <person name="Reiss B."/>
            <person name="Renner T."/>
            <person name="Rombauts S."/>
            <person name="Rushton P."/>
            <person name="Sanderfoot A."/>
            <person name="Schween G."/>
            <person name="Shiu S.-H."/>
            <person name="Stueber K."/>
            <person name="Theodoulou F.L."/>
            <person name="Tu H."/>
            <person name="Van de Peer Y."/>
            <person name="Verrier P.J."/>
            <person name="Waters E."/>
            <person name="Wood A."/>
            <person name="Yang L."/>
            <person name="Cove D."/>
            <person name="Cuming A."/>
            <person name="Hasebe M."/>
            <person name="Lucas S."/>
            <person name="Mishler D.B."/>
            <person name="Reski R."/>
            <person name="Grigoriev I."/>
            <person name="Quatrano R.S."/>
            <person name="Boore J.L."/>
        </authorList>
    </citation>
    <scope>NUCLEOTIDE SEQUENCE [LARGE SCALE GENOMIC DNA]</scope>
    <source>
        <strain evidence="2 3">cv. Gransden 2004</strain>
    </source>
</reference>
<reference evidence="2" key="3">
    <citation type="submission" date="2020-12" db="UniProtKB">
        <authorList>
            <consortium name="EnsemblPlants"/>
        </authorList>
    </citation>
    <scope>IDENTIFICATION</scope>
</reference>
<dbReference type="EMBL" id="ABEU02000021">
    <property type="protein sequence ID" value="PNR31417.1"/>
    <property type="molecule type" value="Genomic_DNA"/>
</dbReference>
<reference evidence="1 3" key="2">
    <citation type="journal article" date="2018" name="Plant J.">
        <title>The Physcomitrella patens chromosome-scale assembly reveals moss genome structure and evolution.</title>
        <authorList>
            <person name="Lang D."/>
            <person name="Ullrich K.K."/>
            <person name="Murat F."/>
            <person name="Fuchs J."/>
            <person name="Jenkins J."/>
            <person name="Haas F.B."/>
            <person name="Piednoel M."/>
            <person name="Gundlach H."/>
            <person name="Van Bel M."/>
            <person name="Meyberg R."/>
            <person name="Vives C."/>
            <person name="Morata J."/>
            <person name="Symeonidi A."/>
            <person name="Hiss M."/>
            <person name="Muchero W."/>
            <person name="Kamisugi Y."/>
            <person name="Saleh O."/>
            <person name="Blanc G."/>
            <person name="Decker E.L."/>
            <person name="van Gessel N."/>
            <person name="Grimwood J."/>
            <person name="Hayes R.D."/>
            <person name="Graham S.W."/>
            <person name="Gunter L.E."/>
            <person name="McDaniel S.F."/>
            <person name="Hoernstein S.N.W."/>
            <person name="Larsson A."/>
            <person name="Li F.W."/>
            <person name="Perroud P.F."/>
            <person name="Phillips J."/>
            <person name="Ranjan P."/>
            <person name="Rokshar D.S."/>
            <person name="Rothfels C.J."/>
            <person name="Schneider L."/>
            <person name="Shu S."/>
            <person name="Stevenson D.W."/>
            <person name="Thummler F."/>
            <person name="Tillich M."/>
            <person name="Villarreal Aguilar J.C."/>
            <person name="Widiez T."/>
            <person name="Wong G.K."/>
            <person name="Wymore A."/>
            <person name="Zhang Y."/>
            <person name="Zimmer A.D."/>
            <person name="Quatrano R.S."/>
            <person name="Mayer K.F.X."/>
            <person name="Goodstein D."/>
            <person name="Casacuberta J.M."/>
            <person name="Vandepoele K."/>
            <person name="Reski R."/>
            <person name="Cuming A.C."/>
            <person name="Tuskan G.A."/>
            <person name="Maumus F."/>
            <person name="Salse J."/>
            <person name="Schmutz J."/>
            <person name="Rensing S.A."/>
        </authorList>
    </citation>
    <scope>NUCLEOTIDE SEQUENCE [LARGE SCALE GENOMIC DNA]</scope>
    <source>
        <strain evidence="2 3">cv. Gransden 2004</strain>
    </source>
</reference>